<dbReference type="GO" id="GO:0051225">
    <property type="term" value="P:spindle assembly"/>
    <property type="evidence" value="ECO:0007669"/>
    <property type="project" value="TreeGrafter"/>
</dbReference>
<organism evidence="2 3">
    <name type="scientific">Polypedilum vanderplanki</name>
    <name type="common">Sleeping chironomid midge</name>
    <dbReference type="NCBI Taxonomy" id="319348"/>
    <lineage>
        <taxon>Eukaryota</taxon>
        <taxon>Metazoa</taxon>
        <taxon>Ecdysozoa</taxon>
        <taxon>Arthropoda</taxon>
        <taxon>Hexapoda</taxon>
        <taxon>Insecta</taxon>
        <taxon>Pterygota</taxon>
        <taxon>Neoptera</taxon>
        <taxon>Endopterygota</taxon>
        <taxon>Diptera</taxon>
        <taxon>Nematocera</taxon>
        <taxon>Chironomoidea</taxon>
        <taxon>Chironomidae</taxon>
        <taxon>Chironominae</taxon>
        <taxon>Polypedilum</taxon>
        <taxon>Polypedilum</taxon>
    </lineage>
</organism>
<dbReference type="PANTHER" id="PTHR12436:SF38">
    <property type="entry name" value="SAC3 DOMAIN-CONTAINING PROTEIN 1"/>
    <property type="match status" value="1"/>
</dbReference>
<keyword evidence="3" id="KW-1185">Reference proteome</keyword>
<dbReference type="InterPro" id="IPR045107">
    <property type="entry name" value="SAC3/GANP/THP3"/>
</dbReference>
<dbReference type="Pfam" id="PF03399">
    <property type="entry name" value="SAC3_GANP"/>
    <property type="match status" value="1"/>
</dbReference>
<dbReference type="Proteomes" id="UP001107558">
    <property type="component" value="Chromosome 2"/>
</dbReference>
<dbReference type="EMBL" id="JADBJN010000002">
    <property type="protein sequence ID" value="KAG5677934.1"/>
    <property type="molecule type" value="Genomic_DNA"/>
</dbReference>
<evidence type="ECO:0000313" key="3">
    <source>
        <dbReference type="Proteomes" id="UP001107558"/>
    </source>
</evidence>
<proteinExistence type="predicted"/>
<dbReference type="Gene3D" id="1.25.40.990">
    <property type="match status" value="1"/>
</dbReference>
<comment type="caution">
    <text evidence="2">The sequence shown here is derived from an EMBL/GenBank/DDBJ whole genome shotgun (WGS) entry which is preliminary data.</text>
</comment>
<dbReference type="PANTHER" id="PTHR12436">
    <property type="entry name" value="80 KDA MCM3-ASSOCIATED PROTEIN"/>
    <property type="match status" value="1"/>
</dbReference>
<dbReference type="AlphaFoldDB" id="A0A9J6C8G2"/>
<feature type="domain" description="SAC3/GANP/THP3 conserved" evidence="1">
    <location>
        <begin position="2"/>
        <end position="173"/>
    </location>
</feature>
<evidence type="ECO:0000259" key="1">
    <source>
        <dbReference type="Pfam" id="PF03399"/>
    </source>
</evidence>
<accession>A0A9J6C8G2</accession>
<dbReference type="OrthoDB" id="264795at2759"/>
<dbReference type="GO" id="GO:0005819">
    <property type="term" value="C:spindle"/>
    <property type="evidence" value="ECO:0007669"/>
    <property type="project" value="TreeGrafter"/>
</dbReference>
<dbReference type="GO" id="GO:0051298">
    <property type="term" value="P:centrosome duplication"/>
    <property type="evidence" value="ECO:0007669"/>
    <property type="project" value="TreeGrafter"/>
</dbReference>
<protein>
    <recommendedName>
        <fullName evidence="1">SAC3/GANP/THP3 conserved domain-containing protein</fullName>
    </recommendedName>
</protein>
<dbReference type="GO" id="GO:0005634">
    <property type="term" value="C:nucleus"/>
    <property type="evidence" value="ECO:0007669"/>
    <property type="project" value="TreeGrafter"/>
</dbReference>
<reference evidence="2" key="1">
    <citation type="submission" date="2021-03" db="EMBL/GenBank/DDBJ databases">
        <title>Chromosome level genome of the anhydrobiotic midge Polypedilum vanderplanki.</title>
        <authorList>
            <person name="Yoshida Y."/>
            <person name="Kikawada T."/>
            <person name="Gusev O."/>
        </authorList>
    </citation>
    <scope>NUCLEOTIDE SEQUENCE</scope>
    <source>
        <strain evidence="2">NIAS01</strain>
        <tissue evidence="2">Whole body or cell culture</tissue>
    </source>
</reference>
<dbReference type="GO" id="GO:0005813">
    <property type="term" value="C:centrosome"/>
    <property type="evidence" value="ECO:0007669"/>
    <property type="project" value="TreeGrafter"/>
</dbReference>
<evidence type="ECO:0000313" key="2">
    <source>
        <dbReference type="EMBL" id="KAG5677934.1"/>
    </source>
</evidence>
<sequence>MFLSYSLYQLNGLSISLFDRKICQQHLQECLQKCLTCYEEIDATEDGNYKIQNRIVIEAVYLLFNINDFNALQHTLKLDSKLKSSFTLKTAINIAISFHQKNFHKLLHDIQNLPHLVGAIGSLNLSSIRKEVFRIFSIAYNSQSLKVPLEFLQRLLIYDEMSSLIRHIYDLGIYKKEDGGNEITAVVFNRKNFDCSKTISNTSQHFVDQKLCDFHLPDLILMKTI</sequence>
<name>A0A9J6C8G2_POLVA</name>
<gene>
    <name evidence="2" type="ORF">PVAND_007648</name>
</gene>
<dbReference type="InterPro" id="IPR005062">
    <property type="entry name" value="SAC3/GANP/THP3_conserved"/>
</dbReference>